<dbReference type="PANTHER" id="PTHR10652:SF0">
    <property type="entry name" value="ADENYLYL CYCLASE-ASSOCIATED PROTEIN"/>
    <property type="match status" value="1"/>
</dbReference>
<name>A0A7J6HST8_CANSA</name>
<protein>
    <submittedName>
        <fullName evidence="1">Uncharacterized protein</fullName>
    </submittedName>
</protein>
<comment type="caution">
    <text evidence="1">The sequence shown here is derived from an EMBL/GenBank/DDBJ whole genome shotgun (WGS) entry which is preliminary data.</text>
</comment>
<feature type="non-terminal residue" evidence="1">
    <location>
        <position position="1"/>
    </location>
</feature>
<gene>
    <name evidence="1" type="ORF">G4B88_017290</name>
</gene>
<sequence length="134" mass="14660">ILVEYKSKYPNHVECAKALELYLPCLRDYVKSNYSLGQVWSSTGKAVTAASSKAPRPSCKQGMSAVFQEINSGKPVTFGLRKVTDDMKMKNCAGRTGVVGSGEKETRTSKVNNITVDKCTKMGVVFRELECLLG</sequence>
<keyword evidence="2" id="KW-1185">Reference proteome</keyword>
<dbReference type="Proteomes" id="UP000583929">
    <property type="component" value="Unassembled WGS sequence"/>
</dbReference>
<dbReference type="EMBL" id="JAATIQ010000030">
    <property type="protein sequence ID" value="KAF4397809.1"/>
    <property type="molecule type" value="Genomic_DNA"/>
</dbReference>
<dbReference type="GO" id="GO:0003779">
    <property type="term" value="F:actin binding"/>
    <property type="evidence" value="ECO:0007669"/>
    <property type="project" value="InterPro"/>
</dbReference>
<dbReference type="SUPFAM" id="SSF101278">
    <property type="entry name" value="N-terminal domain of adenylylcyclase associated protein, CAP"/>
    <property type="match status" value="1"/>
</dbReference>
<dbReference type="GO" id="GO:0019933">
    <property type="term" value="P:cAMP-mediated signaling"/>
    <property type="evidence" value="ECO:0007669"/>
    <property type="project" value="TreeGrafter"/>
</dbReference>
<proteinExistence type="predicted"/>
<dbReference type="InterPro" id="IPR001837">
    <property type="entry name" value="Adenylate_cyclase-assoc_CAP"/>
</dbReference>
<dbReference type="GO" id="GO:0005737">
    <property type="term" value="C:cytoplasm"/>
    <property type="evidence" value="ECO:0007669"/>
    <property type="project" value="TreeGrafter"/>
</dbReference>
<dbReference type="GO" id="GO:0007015">
    <property type="term" value="P:actin filament organization"/>
    <property type="evidence" value="ECO:0007669"/>
    <property type="project" value="TreeGrafter"/>
</dbReference>
<organism evidence="1 2">
    <name type="scientific">Cannabis sativa</name>
    <name type="common">Hemp</name>
    <name type="synonym">Marijuana</name>
    <dbReference type="NCBI Taxonomy" id="3483"/>
    <lineage>
        <taxon>Eukaryota</taxon>
        <taxon>Viridiplantae</taxon>
        <taxon>Streptophyta</taxon>
        <taxon>Embryophyta</taxon>
        <taxon>Tracheophyta</taxon>
        <taxon>Spermatophyta</taxon>
        <taxon>Magnoliopsida</taxon>
        <taxon>eudicotyledons</taxon>
        <taxon>Gunneridae</taxon>
        <taxon>Pentapetalae</taxon>
        <taxon>rosids</taxon>
        <taxon>fabids</taxon>
        <taxon>Rosales</taxon>
        <taxon>Cannabaceae</taxon>
        <taxon>Cannabis</taxon>
    </lineage>
</organism>
<accession>A0A7J6HST8</accession>
<evidence type="ECO:0000313" key="2">
    <source>
        <dbReference type="Proteomes" id="UP000583929"/>
    </source>
</evidence>
<dbReference type="GO" id="GO:0008179">
    <property type="term" value="F:adenylate cyclase binding"/>
    <property type="evidence" value="ECO:0007669"/>
    <property type="project" value="TreeGrafter"/>
</dbReference>
<dbReference type="Gene3D" id="1.25.40.330">
    <property type="entry name" value="Adenylate cyclase-associated CAP, N-terminal domain"/>
    <property type="match status" value="1"/>
</dbReference>
<dbReference type="PANTHER" id="PTHR10652">
    <property type="entry name" value="ADENYLYL CYCLASE-ASSOCIATED PROTEIN"/>
    <property type="match status" value="1"/>
</dbReference>
<dbReference type="InterPro" id="IPR036222">
    <property type="entry name" value="CAP_N_sf"/>
</dbReference>
<dbReference type="AlphaFoldDB" id="A0A7J6HST8"/>
<reference evidence="1 2" key="1">
    <citation type="journal article" date="2020" name="bioRxiv">
        <title>Sequence and annotation of 42 cannabis genomes reveals extensive copy number variation in cannabinoid synthesis and pathogen resistance genes.</title>
        <authorList>
            <person name="Mckernan K.J."/>
            <person name="Helbert Y."/>
            <person name="Kane L.T."/>
            <person name="Ebling H."/>
            <person name="Zhang L."/>
            <person name="Liu B."/>
            <person name="Eaton Z."/>
            <person name="Mclaughlin S."/>
            <person name="Kingan S."/>
            <person name="Baybayan P."/>
            <person name="Concepcion G."/>
            <person name="Jordan M."/>
            <person name="Riva A."/>
            <person name="Barbazuk W."/>
            <person name="Harkins T."/>
        </authorList>
    </citation>
    <scope>NUCLEOTIDE SEQUENCE [LARGE SCALE GENOMIC DNA]</scope>
    <source>
        <strain evidence="2">cv. Jamaican Lion 4</strain>
        <tissue evidence="1">Leaf</tissue>
    </source>
</reference>
<evidence type="ECO:0000313" key="1">
    <source>
        <dbReference type="EMBL" id="KAF4397809.1"/>
    </source>
</evidence>